<dbReference type="AlphaFoldDB" id="A4JA97"/>
<reference evidence="2" key="1">
    <citation type="submission" date="2007-03" db="EMBL/GenBank/DDBJ databases">
        <title>Complete sequence of chromosome 1 of Burkholderia vietnamiensis G4.</title>
        <authorList>
            <consortium name="US DOE Joint Genome Institute"/>
            <person name="Copeland A."/>
            <person name="Lucas S."/>
            <person name="Lapidus A."/>
            <person name="Barry K."/>
            <person name="Detter J.C."/>
            <person name="Glavina del Rio T."/>
            <person name="Hammon N."/>
            <person name="Israni S."/>
            <person name="Dalin E."/>
            <person name="Tice H."/>
            <person name="Pitluck S."/>
            <person name="Chain P."/>
            <person name="Malfatti S."/>
            <person name="Shin M."/>
            <person name="Vergez L."/>
            <person name="Schmutz J."/>
            <person name="Larimer F."/>
            <person name="Land M."/>
            <person name="Hauser L."/>
            <person name="Kyrpides N."/>
            <person name="Tiedje J."/>
            <person name="Richardson P."/>
        </authorList>
    </citation>
    <scope>NUCLEOTIDE SEQUENCE [LARGE SCALE GENOMIC DNA]</scope>
    <source>
        <strain evidence="2">G4 / LMG 22486</strain>
    </source>
</reference>
<proteinExistence type="predicted"/>
<dbReference type="EMBL" id="CP000614">
    <property type="protein sequence ID" value="ABO53200.1"/>
    <property type="molecule type" value="Genomic_DNA"/>
</dbReference>
<protein>
    <submittedName>
        <fullName evidence="1">Uncharacterized protein</fullName>
    </submittedName>
</protein>
<name>A4JA97_BURVG</name>
<dbReference type="HOGENOM" id="CLU_488924_0_0_4"/>
<dbReference type="KEGG" id="bvi:Bcep1808_0177"/>
<dbReference type="eggNOG" id="ENOG5033QR7">
    <property type="taxonomic scope" value="Bacteria"/>
</dbReference>
<evidence type="ECO:0000313" key="2">
    <source>
        <dbReference type="Proteomes" id="UP000002287"/>
    </source>
</evidence>
<evidence type="ECO:0000313" key="1">
    <source>
        <dbReference type="EMBL" id="ABO53200.1"/>
    </source>
</evidence>
<accession>A4JA97</accession>
<organism evidence="1 2">
    <name type="scientific">Burkholderia vietnamiensis (strain G4 / LMG 22486)</name>
    <name type="common">Burkholderia cepacia (strain R1808)</name>
    <dbReference type="NCBI Taxonomy" id="269482"/>
    <lineage>
        <taxon>Bacteria</taxon>
        <taxon>Pseudomonadati</taxon>
        <taxon>Pseudomonadota</taxon>
        <taxon>Betaproteobacteria</taxon>
        <taxon>Burkholderiales</taxon>
        <taxon>Burkholderiaceae</taxon>
        <taxon>Burkholderia</taxon>
        <taxon>Burkholderia cepacia complex</taxon>
    </lineage>
</organism>
<gene>
    <name evidence="1" type="ordered locus">Bcep1808_0177</name>
</gene>
<dbReference type="Proteomes" id="UP000002287">
    <property type="component" value="Chromosome 1"/>
</dbReference>
<sequence>MLDMPHFTQYVDDTQSVDPLGTAAVIEALYRSIYPGINNAVEFVRVYSAICWMVRQIDLAAAKAREPDIAALSKAGIEKIQLLLTWYNKMQEVPGLAGADRRYPEDNRRETLSFAKMPGNMAARRLEADPDFVVGEGAHFLTAPQYRPSLVNGMRFLAESSALPGTYRLTTAGEALADGYEAAIAGHPWRDWLADVNKVTVRRDDVLEMGEMLDLREPSPEEMQAFVAQYYPDDAEVAIGPRWTNRWSGLTLALRALESEQPYAKDQGTRGVAVSSIRYTMARGYSLAGERLDLRDIEEVQGWWANLQLRQYQRLALDTLFRNVSSWIHDATVDEGPREIQDCADGIGAALELALPEEHRQSVSSLVAQLEQLKGAYGSFYEASPFVAPLRLEEMLGQLQHVCNFEQRSDEELLALRNSYIALVYCAVEARNLLSNPYVQQQFETDRLSLTTLRGLLERYENSRPAEFIAHVVQFYVVLLHFSVVQERTYDGRNRFLFMLGDNGLERVASRGGIGGVGLMADRLLHALLLLAQCGLVKRYDDGTFALTAAGRRRLAAG</sequence>